<comment type="caution">
    <text evidence="2">The sequence shown here is derived from an EMBL/GenBank/DDBJ whole genome shotgun (WGS) entry which is preliminary data.</text>
</comment>
<feature type="compositionally biased region" description="Polar residues" evidence="1">
    <location>
        <begin position="25"/>
        <end position="44"/>
    </location>
</feature>
<accession>A0A3M6U621</accession>
<gene>
    <name evidence="2" type="ORF">pdam_00008342</name>
</gene>
<evidence type="ECO:0000313" key="3">
    <source>
        <dbReference type="Proteomes" id="UP000275408"/>
    </source>
</evidence>
<name>A0A3M6U621_POCDA</name>
<dbReference type="Gene3D" id="3.30.70.1820">
    <property type="entry name" value="L1 transposable element, RRM domain"/>
    <property type="match status" value="1"/>
</dbReference>
<sequence>MSFNLYKASGRTQLFNVCESFAQNGLRTSPDAKSTNYVRPNGEQSSRDRLKEGQEKRSGSQTEDNESCGGCRNMANTITEMNLDAQAKTISELEKGVNNLTKSASFDKERAIKLESHSRRNNLILFGIPEEVNETSAKTESLLYSFLGDELKLKEDDIDGISIEHAHRLGKRNANDEKPDQSKNEGFILSNARILAGAVFGILQDFSREIVEILRGLVKVLKEAKKEGSDAKSVYDKLYINGQKYIPRS</sequence>
<organism evidence="2 3">
    <name type="scientific">Pocillopora damicornis</name>
    <name type="common">Cauliflower coral</name>
    <name type="synonym">Millepora damicornis</name>
    <dbReference type="NCBI Taxonomy" id="46731"/>
    <lineage>
        <taxon>Eukaryota</taxon>
        <taxon>Metazoa</taxon>
        <taxon>Cnidaria</taxon>
        <taxon>Anthozoa</taxon>
        <taxon>Hexacorallia</taxon>
        <taxon>Scleractinia</taxon>
        <taxon>Astrocoeniina</taxon>
        <taxon>Pocilloporidae</taxon>
        <taxon>Pocillopora</taxon>
    </lineage>
</organism>
<dbReference type="Proteomes" id="UP000275408">
    <property type="component" value="Unassembled WGS sequence"/>
</dbReference>
<evidence type="ECO:0000313" key="2">
    <source>
        <dbReference type="EMBL" id="RMX48908.1"/>
    </source>
</evidence>
<dbReference type="AlphaFoldDB" id="A0A3M6U621"/>
<protein>
    <submittedName>
        <fullName evidence="2">Uncharacterized protein</fullName>
    </submittedName>
</protein>
<evidence type="ECO:0000256" key="1">
    <source>
        <dbReference type="SAM" id="MobiDB-lite"/>
    </source>
</evidence>
<dbReference type="EMBL" id="RCHS01002222">
    <property type="protein sequence ID" value="RMX48908.1"/>
    <property type="molecule type" value="Genomic_DNA"/>
</dbReference>
<keyword evidence="3" id="KW-1185">Reference proteome</keyword>
<feature type="region of interest" description="Disordered" evidence="1">
    <location>
        <begin position="25"/>
        <end position="70"/>
    </location>
</feature>
<reference evidence="2 3" key="1">
    <citation type="journal article" date="2018" name="Sci. Rep.">
        <title>Comparative analysis of the Pocillopora damicornis genome highlights role of immune system in coral evolution.</title>
        <authorList>
            <person name="Cunning R."/>
            <person name="Bay R.A."/>
            <person name="Gillette P."/>
            <person name="Baker A.C."/>
            <person name="Traylor-Knowles N."/>
        </authorList>
    </citation>
    <scope>NUCLEOTIDE SEQUENCE [LARGE SCALE GENOMIC DNA]</scope>
    <source>
        <strain evidence="2">RSMAS</strain>
        <tissue evidence="2">Whole animal</tissue>
    </source>
</reference>
<proteinExistence type="predicted"/>
<feature type="compositionally biased region" description="Basic and acidic residues" evidence="1">
    <location>
        <begin position="45"/>
        <end position="58"/>
    </location>
</feature>